<dbReference type="InterPro" id="IPR001460">
    <property type="entry name" value="PCN-bd_Tpept"/>
</dbReference>
<keyword evidence="2" id="KW-0645">Protease</keyword>
<feature type="transmembrane region" description="Helical" evidence="4">
    <location>
        <begin position="12"/>
        <end position="31"/>
    </location>
</feature>
<evidence type="ECO:0000256" key="3">
    <source>
        <dbReference type="ARBA" id="ARBA00023136"/>
    </source>
</evidence>
<dbReference type="SUPFAM" id="SSF56601">
    <property type="entry name" value="beta-lactamase/transpeptidase-like"/>
    <property type="match status" value="1"/>
</dbReference>
<dbReference type="Gene3D" id="3.90.1310.10">
    <property type="entry name" value="Penicillin-binding protein 2a (Domain 2)"/>
    <property type="match status" value="1"/>
</dbReference>
<proteinExistence type="predicted"/>
<dbReference type="PANTHER" id="PTHR30627">
    <property type="entry name" value="PEPTIDOGLYCAN D,D-TRANSPEPTIDASE"/>
    <property type="match status" value="1"/>
</dbReference>
<dbReference type="InterPro" id="IPR005543">
    <property type="entry name" value="PASTA_dom"/>
</dbReference>
<dbReference type="Proteomes" id="UP000199153">
    <property type="component" value="Unassembled WGS sequence"/>
</dbReference>
<evidence type="ECO:0000313" key="6">
    <source>
        <dbReference type="EMBL" id="SFN29008.1"/>
    </source>
</evidence>
<dbReference type="GO" id="GO:0005886">
    <property type="term" value="C:plasma membrane"/>
    <property type="evidence" value="ECO:0007669"/>
    <property type="project" value="TreeGrafter"/>
</dbReference>
<keyword evidence="6" id="KW-0131">Cell cycle</keyword>
<evidence type="ECO:0000256" key="2">
    <source>
        <dbReference type="ARBA" id="ARBA00022645"/>
    </source>
</evidence>
<organism evidence="6 7">
    <name type="scientific">Salegentibacter flavus</name>
    <dbReference type="NCBI Taxonomy" id="287099"/>
    <lineage>
        <taxon>Bacteria</taxon>
        <taxon>Pseudomonadati</taxon>
        <taxon>Bacteroidota</taxon>
        <taxon>Flavobacteriia</taxon>
        <taxon>Flavobacteriales</taxon>
        <taxon>Flavobacteriaceae</taxon>
        <taxon>Salegentibacter</taxon>
    </lineage>
</organism>
<dbReference type="EMBL" id="FOVL01000001">
    <property type="protein sequence ID" value="SFN29008.1"/>
    <property type="molecule type" value="Genomic_DNA"/>
</dbReference>
<keyword evidence="7" id="KW-1185">Reference proteome</keyword>
<dbReference type="Pfam" id="PF03717">
    <property type="entry name" value="PBP_dimer"/>
    <property type="match status" value="1"/>
</dbReference>
<dbReference type="RefSeq" id="WP_093404981.1">
    <property type="nucleotide sequence ID" value="NZ_FOVL01000001.1"/>
</dbReference>
<keyword evidence="6" id="KW-0132">Cell division</keyword>
<keyword evidence="3 4" id="KW-0472">Membrane</keyword>
<feature type="domain" description="PASTA" evidence="5">
    <location>
        <begin position="610"/>
        <end position="668"/>
    </location>
</feature>
<dbReference type="Gene3D" id="3.40.710.10">
    <property type="entry name" value="DD-peptidase/beta-lactamase superfamily"/>
    <property type="match status" value="1"/>
</dbReference>
<dbReference type="GO" id="GO:0008658">
    <property type="term" value="F:penicillin binding"/>
    <property type="evidence" value="ECO:0007669"/>
    <property type="project" value="InterPro"/>
</dbReference>
<protein>
    <submittedName>
        <fullName evidence="6">Cell division protein FtsI (Penicillin-binding protein 3)</fullName>
    </submittedName>
</protein>
<dbReference type="AlphaFoldDB" id="A0A1I4XT14"/>
<keyword evidence="4" id="KW-1133">Transmembrane helix</keyword>
<dbReference type="GO" id="GO:0051301">
    <property type="term" value="P:cell division"/>
    <property type="evidence" value="ECO:0007669"/>
    <property type="project" value="UniProtKB-KW"/>
</dbReference>
<dbReference type="InterPro" id="IPR005311">
    <property type="entry name" value="PBP_dimer"/>
</dbReference>
<dbReference type="SUPFAM" id="SSF56519">
    <property type="entry name" value="Penicillin binding protein dimerisation domain"/>
    <property type="match status" value="1"/>
</dbReference>
<dbReference type="InterPro" id="IPR012338">
    <property type="entry name" value="Beta-lactam/transpept-like"/>
</dbReference>
<accession>A0A1I4XT14</accession>
<evidence type="ECO:0000256" key="4">
    <source>
        <dbReference type="SAM" id="Phobius"/>
    </source>
</evidence>
<keyword evidence="2" id="KW-0121">Carboxypeptidase</keyword>
<keyword evidence="2" id="KW-0378">Hydrolase</keyword>
<dbReference type="GO" id="GO:0071555">
    <property type="term" value="P:cell wall organization"/>
    <property type="evidence" value="ECO:0007669"/>
    <property type="project" value="TreeGrafter"/>
</dbReference>
<evidence type="ECO:0000313" key="7">
    <source>
        <dbReference type="Proteomes" id="UP000199153"/>
    </source>
</evidence>
<dbReference type="CDD" id="cd06575">
    <property type="entry name" value="PASTA_Pbp2x-like_2"/>
    <property type="match status" value="1"/>
</dbReference>
<evidence type="ECO:0000256" key="1">
    <source>
        <dbReference type="ARBA" id="ARBA00004370"/>
    </source>
</evidence>
<sequence>MAITEKGILNRLYFVAACMFLFAVGVSVKLLDIQFVDGEYYKQLAEERTYRNFKIPSNRGNLYDSNGSLLATSIPKYDIRFDAVTVSDKNFQENIGPLSKELAAMLGNSASYYAQKLRTARANKQRYLLITRGLGYSEFLKLKQFPMFNLGTYKGGMIVEQRTVREHPLGKMGERTVGYERQDDQGYFTRVGLEGAYSSFLRGTDGRRLKQKIAKGQWKPISDNNEVEPKDGYDVISTIDVNIQDIAHHALLKQLEKYKADHGSVVVMETKTGEIKAISNLGRTSKGTYYEKLNYAVGELHEPGSTFKLMAMVAALDHKVVDTGDIVATGNGRLPIRGRMVRDSKHGGYGDISVARAFEVSSNVGTVKIIYDNYKDQPQKFIDKLNSMHLNEPLGLDIKGEGVPDIPQPGDKKWSGLSLPWMAYGYGSIQMTPLQTLTFYNAIANNGEMVKPRFIKEVKEWDKTIQKFEKEVIDPAICSPETLSKVQEMLKNVVERGTAKSLYSPNFSMAGKTGTAQTEYWMDDWASNRRYISSFVGYFPAENPKYTSIVVIHKPDNRVGYYGADVSGPVFKRIAQKIYTDTPIEDELESIEVENEVIEDDFEKYYTKIQNEKIIMPDVIGMPAMDAISLLENLGLEVKFHGKGKVKAQSVSAGQKIKNNQQVNLHLS</sequence>
<dbReference type="SUPFAM" id="SSF54184">
    <property type="entry name" value="Penicillin-binding protein 2x (pbp-2x), c-terminal domain"/>
    <property type="match status" value="1"/>
</dbReference>
<keyword evidence="4" id="KW-0812">Transmembrane</keyword>
<dbReference type="InterPro" id="IPR036138">
    <property type="entry name" value="PBP_dimer_sf"/>
</dbReference>
<gene>
    <name evidence="6" type="ORF">SAMN05660413_00306</name>
</gene>
<dbReference type="Gene3D" id="3.30.450.330">
    <property type="match status" value="1"/>
</dbReference>
<dbReference type="SMART" id="SM00740">
    <property type="entry name" value="PASTA"/>
    <property type="match status" value="1"/>
</dbReference>
<dbReference type="OrthoDB" id="9804124at2"/>
<dbReference type="PROSITE" id="PS51178">
    <property type="entry name" value="PASTA"/>
    <property type="match status" value="1"/>
</dbReference>
<dbReference type="STRING" id="287099.SAMN05660413_00306"/>
<evidence type="ECO:0000259" key="5">
    <source>
        <dbReference type="PROSITE" id="PS51178"/>
    </source>
</evidence>
<comment type="subcellular location">
    <subcellularLocation>
        <location evidence="1">Membrane</location>
    </subcellularLocation>
</comment>
<reference evidence="6 7" key="1">
    <citation type="submission" date="2016-10" db="EMBL/GenBank/DDBJ databases">
        <authorList>
            <person name="de Groot N.N."/>
        </authorList>
    </citation>
    <scope>NUCLEOTIDE SEQUENCE [LARGE SCALE GENOMIC DNA]</scope>
    <source>
        <strain evidence="6 7">DSM 17794</strain>
    </source>
</reference>
<dbReference type="InterPro" id="IPR050515">
    <property type="entry name" value="Beta-lactam/transpept"/>
</dbReference>
<dbReference type="Gene3D" id="3.30.10.20">
    <property type="match status" value="1"/>
</dbReference>
<dbReference type="Pfam" id="PF03793">
    <property type="entry name" value="PASTA"/>
    <property type="match status" value="1"/>
</dbReference>
<dbReference type="PANTHER" id="PTHR30627:SF1">
    <property type="entry name" value="PEPTIDOGLYCAN D,D-TRANSPEPTIDASE FTSI"/>
    <property type="match status" value="1"/>
</dbReference>
<dbReference type="Pfam" id="PF00905">
    <property type="entry name" value="Transpeptidase"/>
    <property type="match status" value="1"/>
</dbReference>
<dbReference type="GO" id="GO:0004180">
    <property type="term" value="F:carboxypeptidase activity"/>
    <property type="evidence" value="ECO:0007669"/>
    <property type="project" value="UniProtKB-KW"/>
</dbReference>
<name>A0A1I4XT14_9FLAO</name>